<dbReference type="EMBL" id="MW175491">
    <property type="protein sequence ID" value="QPB10449.1"/>
    <property type="molecule type" value="Genomic_DNA"/>
</dbReference>
<evidence type="ECO:0000313" key="2">
    <source>
        <dbReference type="Proteomes" id="UP000605974"/>
    </source>
</evidence>
<name>A0A7S7YBU0_9CAUD</name>
<dbReference type="Proteomes" id="UP000605974">
    <property type="component" value="Segment"/>
</dbReference>
<proteinExistence type="predicted"/>
<accession>A0A7S7YBU0</accession>
<sequence>MKYRIVADKPDNVGDVNLKLEVKKSFFKFWEEIDNRWAFHSHGIEKDIARVKDCLTDKAKEHKEFSKRLANVEVLDV</sequence>
<evidence type="ECO:0000313" key="1">
    <source>
        <dbReference type="EMBL" id="QPB10449.1"/>
    </source>
</evidence>
<organism evidence="1 2">
    <name type="scientific">Pseudomonas phage PN09</name>
    <dbReference type="NCBI Taxonomy" id="2782564"/>
    <lineage>
        <taxon>Viruses</taxon>
        <taxon>Duplodnaviria</taxon>
        <taxon>Heunggongvirae</taxon>
        <taxon>Uroviricota</taxon>
        <taxon>Caudoviricetes</taxon>
        <taxon>Vandenendeviridae</taxon>
        <taxon>Gorskivirinae</taxon>
        <taxon>Otagovirus</taxon>
        <taxon>Otagovirus PN09</taxon>
    </lineage>
</organism>
<keyword evidence="2" id="KW-1185">Reference proteome</keyword>
<protein>
    <submittedName>
        <fullName evidence="1">Uncharacterized protein</fullName>
    </submittedName>
</protein>
<gene>
    <name evidence="1" type="ORF">PN09_028</name>
</gene>
<reference evidence="1" key="1">
    <citation type="submission" date="2020-10" db="EMBL/GenBank/DDBJ databases">
        <authorList>
            <person name="Ni P."/>
        </authorList>
    </citation>
    <scope>NUCLEOTIDE SEQUENCE</scope>
</reference>